<dbReference type="InterPro" id="IPR013324">
    <property type="entry name" value="RNA_pol_sigma_r3/r4-like"/>
</dbReference>
<dbReference type="NCBIfam" id="TIGR02937">
    <property type="entry name" value="sigma70-ECF"/>
    <property type="match status" value="1"/>
</dbReference>
<evidence type="ECO:0000259" key="5">
    <source>
        <dbReference type="Pfam" id="PF04542"/>
    </source>
</evidence>
<dbReference type="OrthoDB" id="9803470at2"/>
<dbReference type="SUPFAM" id="SSF88659">
    <property type="entry name" value="Sigma3 and sigma4 domains of RNA polymerase sigma factors"/>
    <property type="match status" value="1"/>
</dbReference>
<feature type="domain" description="RNA polymerase sigma-70 region 2" evidence="5">
    <location>
        <begin position="26"/>
        <end position="93"/>
    </location>
</feature>
<dbReference type="InterPro" id="IPR013249">
    <property type="entry name" value="RNA_pol_sigma70_r4_t2"/>
</dbReference>
<dbReference type="InterPro" id="IPR013325">
    <property type="entry name" value="RNA_pol_sigma_r2"/>
</dbReference>
<protein>
    <submittedName>
        <fullName evidence="7">RNA polymerase sigma-70 factor, ECF subfamily</fullName>
    </submittedName>
</protein>
<keyword evidence="4" id="KW-0804">Transcription</keyword>
<evidence type="ECO:0000313" key="8">
    <source>
        <dbReference type="Proteomes" id="UP000198994"/>
    </source>
</evidence>
<proteinExistence type="inferred from homology"/>
<dbReference type="GO" id="GO:0006352">
    <property type="term" value="P:DNA-templated transcription initiation"/>
    <property type="evidence" value="ECO:0007669"/>
    <property type="project" value="InterPro"/>
</dbReference>
<dbReference type="InterPro" id="IPR039425">
    <property type="entry name" value="RNA_pol_sigma-70-like"/>
</dbReference>
<dbReference type="Pfam" id="PF04542">
    <property type="entry name" value="Sigma70_r2"/>
    <property type="match status" value="1"/>
</dbReference>
<dbReference type="RefSeq" id="WP_008885381.1">
    <property type="nucleotide sequence ID" value="NZ_FNAV01000002.1"/>
</dbReference>
<organism evidence="7 8">
    <name type="scientific">Salipiger thiooxidans</name>
    <dbReference type="NCBI Taxonomy" id="282683"/>
    <lineage>
        <taxon>Bacteria</taxon>
        <taxon>Pseudomonadati</taxon>
        <taxon>Pseudomonadota</taxon>
        <taxon>Alphaproteobacteria</taxon>
        <taxon>Rhodobacterales</taxon>
        <taxon>Roseobacteraceae</taxon>
        <taxon>Salipiger</taxon>
    </lineage>
</organism>
<dbReference type="Pfam" id="PF08281">
    <property type="entry name" value="Sigma70_r4_2"/>
    <property type="match status" value="1"/>
</dbReference>
<reference evidence="8" key="1">
    <citation type="submission" date="2016-10" db="EMBL/GenBank/DDBJ databases">
        <authorList>
            <person name="Varghese N."/>
            <person name="Submissions S."/>
        </authorList>
    </citation>
    <scope>NUCLEOTIDE SEQUENCE [LARGE SCALE GENOMIC DNA]</scope>
    <source>
        <strain evidence="8">DSM 10146</strain>
    </source>
</reference>
<dbReference type="AlphaFoldDB" id="A0A1G7BAL3"/>
<evidence type="ECO:0000256" key="2">
    <source>
        <dbReference type="ARBA" id="ARBA00023015"/>
    </source>
</evidence>
<gene>
    <name evidence="7" type="ORF">SAMN04488105_10259</name>
</gene>
<dbReference type="Proteomes" id="UP000198994">
    <property type="component" value="Unassembled WGS sequence"/>
</dbReference>
<keyword evidence="3" id="KW-0731">Sigma factor</keyword>
<evidence type="ECO:0000256" key="4">
    <source>
        <dbReference type="ARBA" id="ARBA00023163"/>
    </source>
</evidence>
<evidence type="ECO:0000256" key="1">
    <source>
        <dbReference type="ARBA" id="ARBA00010641"/>
    </source>
</evidence>
<dbReference type="PANTHER" id="PTHR43133">
    <property type="entry name" value="RNA POLYMERASE ECF-TYPE SIGMA FACTO"/>
    <property type="match status" value="1"/>
</dbReference>
<dbReference type="GO" id="GO:0016987">
    <property type="term" value="F:sigma factor activity"/>
    <property type="evidence" value="ECO:0007669"/>
    <property type="project" value="UniProtKB-KW"/>
</dbReference>
<comment type="similarity">
    <text evidence="1">Belongs to the sigma-70 factor family. ECF subfamily.</text>
</comment>
<evidence type="ECO:0000313" key="7">
    <source>
        <dbReference type="EMBL" id="SDE24178.1"/>
    </source>
</evidence>
<accession>A0A1G7BAL3</accession>
<dbReference type="InterPro" id="IPR014284">
    <property type="entry name" value="RNA_pol_sigma-70_dom"/>
</dbReference>
<evidence type="ECO:0000256" key="3">
    <source>
        <dbReference type="ARBA" id="ARBA00023082"/>
    </source>
</evidence>
<dbReference type="EMBL" id="FNAV01000002">
    <property type="protein sequence ID" value="SDE24178.1"/>
    <property type="molecule type" value="Genomic_DNA"/>
</dbReference>
<dbReference type="InterPro" id="IPR007627">
    <property type="entry name" value="RNA_pol_sigma70_r2"/>
</dbReference>
<name>A0A1G7BAL3_9RHOB</name>
<evidence type="ECO:0000259" key="6">
    <source>
        <dbReference type="Pfam" id="PF08281"/>
    </source>
</evidence>
<dbReference type="CDD" id="cd06171">
    <property type="entry name" value="Sigma70_r4"/>
    <property type="match status" value="1"/>
</dbReference>
<dbReference type="GO" id="GO:0003677">
    <property type="term" value="F:DNA binding"/>
    <property type="evidence" value="ECO:0007669"/>
    <property type="project" value="InterPro"/>
</dbReference>
<dbReference type="STRING" id="282683.SAMN04488105_10259"/>
<dbReference type="Gene3D" id="1.10.1740.10">
    <property type="match status" value="1"/>
</dbReference>
<dbReference type="Gene3D" id="1.10.10.10">
    <property type="entry name" value="Winged helix-like DNA-binding domain superfamily/Winged helix DNA-binding domain"/>
    <property type="match status" value="1"/>
</dbReference>
<feature type="domain" description="RNA polymerase sigma factor 70 region 4 type 2" evidence="6">
    <location>
        <begin position="127"/>
        <end position="179"/>
    </location>
</feature>
<keyword evidence="2" id="KW-0805">Transcription regulation</keyword>
<keyword evidence="8" id="KW-1185">Reference proteome</keyword>
<dbReference type="InterPro" id="IPR036388">
    <property type="entry name" value="WH-like_DNA-bd_sf"/>
</dbReference>
<sequence length="185" mass="20673">MTTPQAEIEDLIARTAMGDRAAFRLLYDRTAAKLFGVCLRVLNDRGLAEEALQDVYCKIWARAGQYRVNGFSPMTWLITLARNAAIDRRRRRDAGARARVAPIDAAELVADPAPGPAQQAESRSEAQALMSCMSELPPERAEMVRRAYLEGATYAELSDATGVKLNTVRTWLRRSLMQLRECLSR</sequence>
<dbReference type="PANTHER" id="PTHR43133:SF62">
    <property type="entry name" value="RNA POLYMERASE SIGMA FACTOR SIGZ"/>
    <property type="match status" value="1"/>
</dbReference>
<dbReference type="SUPFAM" id="SSF88946">
    <property type="entry name" value="Sigma2 domain of RNA polymerase sigma factors"/>
    <property type="match status" value="1"/>
</dbReference>